<organism evidence="1">
    <name type="scientific">marine sediment metagenome</name>
    <dbReference type="NCBI Taxonomy" id="412755"/>
    <lineage>
        <taxon>unclassified sequences</taxon>
        <taxon>metagenomes</taxon>
        <taxon>ecological metagenomes</taxon>
    </lineage>
</organism>
<reference evidence="1" key="1">
    <citation type="journal article" date="2014" name="Front. Microbiol.">
        <title>High frequency of phylogenetically diverse reductive dehalogenase-homologous genes in deep subseafloor sedimentary metagenomes.</title>
        <authorList>
            <person name="Kawai M."/>
            <person name="Futagami T."/>
            <person name="Toyoda A."/>
            <person name="Takaki Y."/>
            <person name="Nishi S."/>
            <person name="Hori S."/>
            <person name="Arai W."/>
            <person name="Tsubouchi T."/>
            <person name="Morono Y."/>
            <person name="Uchiyama I."/>
            <person name="Ito T."/>
            <person name="Fujiyama A."/>
            <person name="Inagaki F."/>
            <person name="Takami H."/>
        </authorList>
    </citation>
    <scope>NUCLEOTIDE SEQUENCE</scope>
    <source>
        <strain evidence="1">Expedition CK06-06</strain>
    </source>
</reference>
<proteinExistence type="predicted"/>
<accession>X0ZPG1</accession>
<dbReference type="AlphaFoldDB" id="X0ZPG1"/>
<gene>
    <name evidence="1" type="ORF">S01H4_19923</name>
</gene>
<feature type="non-terminal residue" evidence="1">
    <location>
        <position position="1"/>
    </location>
</feature>
<sequence>GNFRFAVGLYNKETTNQDWFQTSDFVFIKHKHFTEIQNRT</sequence>
<evidence type="ECO:0000313" key="1">
    <source>
        <dbReference type="EMBL" id="GAG59937.1"/>
    </source>
</evidence>
<dbReference type="EMBL" id="BART01008919">
    <property type="protein sequence ID" value="GAG59937.1"/>
    <property type="molecule type" value="Genomic_DNA"/>
</dbReference>
<protein>
    <submittedName>
        <fullName evidence="1">Uncharacterized protein</fullName>
    </submittedName>
</protein>
<name>X0ZPG1_9ZZZZ</name>
<comment type="caution">
    <text evidence="1">The sequence shown here is derived from an EMBL/GenBank/DDBJ whole genome shotgun (WGS) entry which is preliminary data.</text>
</comment>